<dbReference type="NCBIfam" id="TIGR01560">
    <property type="entry name" value="put_DNA_pack"/>
    <property type="match status" value="1"/>
</dbReference>
<dbReference type="Gene3D" id="1.10.3230.30">
    <property type="entry name" value="Phage gp6-like head-tail connector protein"/>
    <property type="match status" value="1"/>
</dbReference>
<dbReference type="STRING" id="1036672.TKWG_13350"/>
<gene>
    <name evidence="1" type="ordered locus">TKWG_13350</name>
</gene>
<dbReference type="CDD" id="cd08054">
    <property type="entry name" value="gp6"/>
    <property type="match status" value="1"/>
</dbReference>
<dbReference type="InterPro" id="IPR006450">
    <property type="entry name" value="Phage_HK97_gp6-like"/>
</dbReference>
<protein>
    <submittedName>
        <fullName evidence="1">Phage protein DNA packaging protein</fullName>
    </submittedName>
</protein>
<dbReference type="RefSeq" id="WP_014750879.1">
    <property type="nucleotide sequence ID" value="NC_017964.1"/>
</dbReference>
<evidence type="ECO:0000313" key="1">
    <source>
        <dbReference type="EMBL" id="AFK62788.1"/>
    </source>
</evidence>
<dbReference type="EMBL" id="CP003555">
    <property type="protein sequence ID" value="AFK62788.1"/>
    <property type="molecule type" value="Genomic_DNA"/>
</dbReference>
<dbReference type="Proteomes" id="UP000005267">
    <property type="component" value="Chromosome"/>
</dbReference>
<keyword evidence="2" id="KW-1185">Reference proteome</keyword>
<dbReference type="KEGG" id="aka:TKWG_13350"/>
<dbReference type="HOGENOM" id="CLU_085951_6_1_4"/>
<reference evidence="1 2" key="1">
    <citation type="journal article" date="2011" name="J. Bacteriol.">
        <title>Whole-genome shotgun sequencing of the sulfur-oxidizing chemoautotroph Tetrathiobacter kashmirensis.</title>
        <authorList>
            <person name="Ghosh W."/>
            <person name="George A."/>
            <person name="Agarwal A."/>
            <person name="Raj P."/>
            <person name="Alam M."/>
            <person name="Pyne P."/>
            <person name="Das Gupta S.K."/>
        </authorList>
    </citation>
    <scope>NUCLEOTIDE SEQUENCE [LARGE SCALE GENOMIC DNA]</scope>
    <source>
        <strain evidence="1 2">WT001</strain>
    </source>
</reference>
<evidence type="ECO:0000313" key="2">
    <source>
        <dbReference type="Proteomes" id="UP000005267"/>
    </source>
</evidence>
<reference evidence="2" key="2">
    <citation type="journal article" date="2013" name="PLoS ONE">
        <title>Genome implosion elicits host-confinement in Alcaligenaceae: evidence from the comparative genomics of Tetrathiobacter kashmirensis, a pathogen in the making.</title>
        <authorList>
            <person name="Ghosh W."/>
            <person name="Alam M."/>
            <person name="Roy C."/>
            <person name="Pyne P."/>
            <person name="George A."/>
            <person name="Chakraborty R."/>
            <person name="Majumder S."/>
            <person name="Agarwal A."/>
            <person name="Chakraborty S."/>
            <person name="Majumdar S."/>
            <person name="Gupta S.K."/>
        </authorList>
    </citation>
    <scope>NUCLEOTIDE SEQUENCE [LARGE SCALE GENOMIC DNA]</scope>
    <source>
        <strain evidence="2">WT001</strain>
    </source>
</reference>
<accession>I3UCQ0</accession>
<dbReference type="InterPro" id="IPR021146">
    <property type="entry name" value="Phage_gp6-like_head-tail"/>
</dbReference>
<dbReference type="Pfam" id="PF05135">
    <property type="entry name" value="Phage_connect_1"/>
    <property type="match status" value="1"/>
</dbReference>
<proteinExistence type="predicted"/>
<name>I3UCQ0_ADVKW</name>
<sequence>MVDVTQAKEHMRVDHDFEDTLIQTYIDAATAGVLDYLNLAAMPIPTPAPVTAAILLAVGDLYENRESKIENRSVDNLTYKRLLDPYRAMDV</sequence>
<dbReference type="AlphaFoldDB" id="I3UCQ0"/>
<dbReference type="OrthoDB" id="8452319at2"/>
<organism evidence="1 2">
    <name type="scientific">Advenella kashmirensis (strain DSM 17095 / LMG 22695 / WT001)</name>
    <name type="common">Tetrathiobacter kashmirensis</name>
    <dbReference type="NCBI Taxonomy" id="1036672"/>
    <lineage>
        <taxon>Bacteria</taxon>
        <taxon>Pseudomonadati</taxon>
        <taxon>Pseudomonadota</taxon>
        <taxon>Betaproteobacteria</taxon>
        <taxon>Burkholderiales</taxon>
        <taxon>Alcaligenaceae</taxon>
    </lineage>
</organism>